<evidence type="ECO:0000313" key="3">
    <source>
        <dbReference type="Proteomes" id="UP001341840"/>
    </source>
</evidence>
<protein>
    <submittedName>
        <fullName evidence="2">Uncharacterized protein</fullName>
    </submittedName>
</protein>
<dbReference type="Proteomes" id="UP001341840">
    <property type="component" value="Unassembled WGS sequence"/>
</dbReference>
<gene>
    <name evidence="2" type="ORF">PIB30_053654</name>
</gene>
<feature type="compositionally biased region" description="Low complexity" evidence="1">
    <location>
        <begin position="39"/>
        <end position="50"/>
    </location>
</feature>
<feature type="region of interest" description="Disordered" evidence="1">
    <location>
        <begin position="39"/>
        <end position="77"/>
    </location>
</feature>
<dbReference type="EMBL" id="JASCZI010272261">
    <property type="protein sequence ID" value="MED6221353.1"/>
    <property type="molecule type" value="Genomic_DNA"/>
</dbReference>
<name>A0ABU6ZHB0_9FABA</name>
<evidence type="ECO:0000313" key="2">
    <source>
        <dbReference type="EMBL" id="MED6221353.1"/>
    </source>
</evidence>
<accession>A0ABU6ZHB0</accession>
<organism evidence="2 3">
    <name type="scientific">Stylosanthes scabra</name>
    <dbReference type="NCBI Taxonomy" id="79078"/>
    <lineage>
        <taxon>Eukaryota</taxon>
        <taxon>Viridiplantae</taxon>
        <taxon>Streptophyta</taxon>
        <taxon>Embryophyta</taxon>
        <taxon>Tracheophyta</taxon>
        <taxon>Spermatophyta</taxon>
        <taxon>Magnoliopsida</taxon>
        <taxon>eudicotyledons</taxon>
        <taxon>Gunneridae</taxon>
        <taxon>Pentapetalae</taxon>
        <taxon>rosids</taxon>
        <taxon>fabids</taxon>
        <taxon>Fabales</taxon>
        <taxon>Fabaceae</taxon>
        <taxon>Papilionoideae</taxon>
        <taxon>50 kb inversion clade</taxon>
        <taxon>dalbergioids sensu lato</taxon>
        <taxon>Dalbergieae</taxon>
        <taxon>Pterocarpus clade</taxon>
        <taxon>Stylosanthes</taxon>
    </lineage>
</organism>
<sequence>MDRSAVTIFPAPLLVENDEQHDEDAVVEAPAAFFPISQSLSVSTTQSTTGDGDGSRSEVRRRPPGRHRDRHRRSSVRERRCAFSLSLHLEQNKDRIIEKIKNHKRFTSFTFYVLARALNVLYDQGG</sequence>
<reference evidence="2 3" key="1">
    <citation type="journal article" date="2023" name="Plants (Basel)">
        <title>Bridging the Gap: Combining Genomics and Transcriptomics Approaches to Understand Stylosanthes scabra, an Orphan Legume from the Brazilian Caatinga.</title>
        <authorList>
            <person name="Ferreira-Neto J.R.C."/>
            <person name="da Silva M.D."/>
            <person name="Binneck E."/>
            <person name="de Melo N.F."/>
            <person name="da Silva R.H."/>
            <person name="de Melo A.L.T.M."/>
            <person name="Pandolfi V."/>
            <person name="Bustamante F.O."/>
            <person name="Brasileiro-Vidal A.C."/>
            <person name="Benko-Iseppon A.M."/>
        </authorList>
    </citation>
    <scope>NUCLEOTIDE SEQUENCE [LARGE SCALE GENOMIC DNA]</scope>
    <source>
        <tissue evidence="2">Leaves</tissue>
    </source>
</reference>
<feature type="compositionally biased region" description="Basic residues" evidence="1">
    <location>
        <begin position="62"/>
        <end position="74"/>
    </location>
</feature>
<proteinExistence type="predicted"/>
<comment type="caution">
    <text evidence="2">The sequence shown here is derived from an EMBL/GenBank/DDBJ whole genome shotgun (WGS) entry which is preliminary data.</text>
</comment>
<keyword evidence="3" id="KW-1185">Reference proteome</keyword>
<evidence type="ECO:0000256" key="1">
    <source>
        <dbReference type="SAM" id="MobiDB-lite"/>
    </source>
</evidence>